<evidence type="ECO:0000256" key="2">
    <source>
        <dbReference type="HAMAP-Rule" id="MF_00048"/>
    </source>
</evidence>
<evidence type="ECO:0000313" key="4">
    <source>
        <dbReference type="Proteomes" id="UP001595444"/>
    </source>
</evidence>
<accession>A0ABV7DA28</accession>
<dbReference type="RefSeq" id="WP_194214496.1">
    <property type="nucleotide sequence ID" value="NZ_CP061205.1"/>
</dbReference>
<proteinExistence type="inferred from homology"/>
<evidence type="ECO:0000313" key="3">
    <source>
        <dbReference type="EMBL" id="MFC3053681.1"/>
    </source>
</evidence>
<gene>
    <name evidence="3" type="ORF">ACFOKA_17405</name>
</gene>
<reference evidence="4" key="1">
    <citation type="journal article" date="2019" name="Int. J. Syst. Evol. Microbiol.">
        <title>The Global Catalogue of Microorganisms (GCM) 10K type strain sequencing project: providing services to taxonomists for standard genome sequencing and annotation.</title>
        <authorList>
            <consortium name="The Broad Institute Genomics Platform"/>
            <consortium name="The Broad Institute Genome Sequencing Center for Infectious Disease"/>
            <person name="Wu L."/>
            <person name="Ma J."/>
        </authorList>
    </citation>
    <scope>NUCLEOTIDE SEQUENCE [LARGE SCALE GENOMIC DNA]</scope>
    <source>
        <strain evidence="4">KCTC 62164</strain>
    </source>
</reference>
<dbReference type="NCBIfam" id="NF009151">
    <property type="entry name" value="PRK12497.1-5"/>
    <property type="match status" value="1"/>
</dbReference>
<protein>
    <recommendedName>
        <fullName evidence="2">UPF0102 protein ACFOKA_17405</fullName>
    </recommendedName>
</protein>
<dbReference type="Gene3D" id="3.40.1350.10">
    <property type="match status" value="1"/>
</dbReference>
<dbReference type="Pfam" id="PF02021">
    <property type="entry name" value="UPF0102"/>
    <property type="match status" value="1"/>
</dbReference>
<dbReference type="PANTHER" id="PTHR34039">
    <property type="entry name" value="UPF0102 PROTEIN YRAN"/>
    <property type="match status" value="1"/>
</dbReference>
<dbReference type="Proteomes" id="UP001595444">
    <property type="component" value="Unassembled WGS sequence"/>
</dbReference>
<organism evidence="3 4">
    <name type="scientific">Kordiimonas pumila</name>
    <dbReference type="NCBI Taxonomy" id="2161677"/>
    <lineage>
        <taxon>Bacteria</taxon>
        <taxon>Pseudomonadati</taxon>
        <taxon>Pseudomonadota</taxon>
        <taxon>Alphaproteobacteria</taxon>
        <taxon>Kordiimonadales</taxon>
        <taxon>Kordiimonadaceae</taxon>
        <taxon>Kordiimonas</taxon>
    </lineage>
</organism>
<dbReference type="InterPro" id="IPR003509">
    <property type="entry name" value="UPF0102_YraN-like"/>
</dbReference>
<keyword evidence="4" id="KW-1185">Reference proteome</keyword>
<sequence>MPNTRKKAEKRGRNAELLARIYLRLKGYRILAHRFRSPYGEIDIIAKRGKTLVFVEVKARKSVDDALYSIAYKQRRRIEAASEDWLKKHKPVFKSIRFDIIAVASGILPTHIHGAWRLGE</sequence>
<dbReference type="NCBIfam" id="TIGR00252">
    <property type="entry name" value="YraN family protein"/>
    <property type="match status" value="1"/>
</dbReference>
<dbReference type="HAMAP" id="MF_00048">
    <property type="entry name" value="UPF0102"/>
    <property type="match status" value="1"/>
</dbReference>
<dbReference type="InterPro" id="IPR011856">
    <property type="entry name" value="tRNA_endonuc-like_dom_sf"/>
</dbReference>
<comment type="caution">
    <text evidence="3">The sequence shown here is derived from an EMBL/GenBank/DDBJ whole genome shotgun (WGS) entry which is preliminary data.</text>
</comment>
<name>A0ABV7DA28_9PROT</name>
<dbReference type="SUPFAM" id="SSF52980">
    <property type="entry name" value="Restriction endonuclease-like"/>
    <property type="match status" value="1"/>
</dbReference>
<comment type="similarity">
    <text evidence="1 2">Belongs to the UPF0102 family.</text>
</comment>
<dbReference type="PANTHER" id="PTHR34039:SF1">
    <property type="entry name" value="UPF0102 PROTEIN YRAN"/>
    <property type="match status" value="1"/>
</dbReference>
<dbReference type="InterPro" id="IPR011335">
    <property type="entry name" value="Restrct_endonuc-II-like"/>
</dbReference>
<dbReference type="EMBL" id="JBHRSL010000028">
    <property type="protein sequence ID" value="MFC3053681.1"/>
    <property type="molecule type" value="Genomic_DNA"/>
</dbReference>
<evidence type="ECO:0000256" key="1">
    <source>
        <dbReference type="ARBA" id="ARBA00006738"/>
    </source>
</evidence>